<dbReference type="Proteomes" id="UP000800036">
    <property type="component" value="Unassembled WGS sequence"/>
</dbReference>
<evidence type="ECO:0000313" key="2">
    <source>
        <dbReference type="Proteomes" id="UP000800036"/>
    </source>
</evidence>
<sequence>MNIYLPSAVSLPIPDDPAVVDPKLLNQADQACTAKLGGYRVDDRSPAVQRAFAELWDKTGLKCQPINAMQLVAEVLPLFAMFLALEILGWPSFGELASTTASTKSKEISKLTVDAGKEIARLGMHGEIGKKVAEFMTEEGWVGALFGAEQACRPCDLVAFCRYHHGDKVLEQNMDILRECLKVVQGEGKGMEAFTNLIPRVEEARRT</sequence>
<name>A0A6A5VRF0_9PLEO</name>
<evidence type="ECO:0000313" key="1">
    <source>
        <dbReference type="EMBL" id="KAF1979150.1"/>
    </source>
</evidence>
<dbReference type="AlphaFoldDB" id="A0A6A5VRF0"/>
<organism evidence="1 2">
    <name type="scientific">Bimuria novae-zelandiae CBS 107.79</name>
    <dbReference type="NCBI Taxonomy" id="1447943"/>
    <lineage>
        <taxon>Eukaryota</taxon>
        <taxon>Fungi</taxon>
        <taxon>Dikarya</taxon>
        <taxon>Ascomycota</taxon>
        <taxon>Pezizomycotina</taxon>
        <taxon>Dothideomycetes</taxon>
        <taxon>Pleosporomycetidae</taxon>
        <taxon>Pleosporales</taxon>
        <taxon>Massarineae</taxon>
        <taxon>Didymosphaeriaceae</taxon>
        <taxon>Bimuria</taxon>
    </lineage>
</organism>
<reference evidence="1" key="1">
    <citation type="journal article" date="2020" name="Stud. Mycol.">
        <title>101 Dothideomycetes genomes: a test case for predicting lifestyles and emergence of pathogens.</title>
        <authorList>
            <person name="Haridas S."/>
            <person name="Albert R."/>
            <person name="Binder M."/>
            <person name="Bloem J."/>
            <person name="Labutti K."/>
            <person name="Salamov A."/>
            <person name="Andreopoulos B."/>
            <person name="Baker S."/>
            <person name="Barry K."/>
            <person name="Bills G."/>
            <person name="Bluhm B."/>
            <person name="Cannon C."/>
            <person name="Castanera R."/>
            <person name="Culley D."/>
            <person name="Daum C."/>
            <person name="Ezra D."/>
            <person name="Gonzalez J."/>
            <person name="Henrissat B."/>
            <person name="Kuo A."/>
            <person name="Liang C."/>
            <person name="Lipzen A."/>
            <person name="Lutzoni F."/>
            <person name="Magnuson J."/>
            <person name="Mondo S."/>
            <person name="Nolan M."/>
            <person name="Ohm R."/>
            <person name="Pangilinan J."/>
            <person name="Park H.-J."/>
            <person name="Ramirez L."/>
            <person name="Alfaro M."/>
            <person name="Sun H."/>
            <person name="Tritt A."/>
            <person name="Yoshinaga Y."/>
            <person name="Zwiers L.-H."/>
            <person name="Turgeon B."/>
            <person name="Goodwin S."/>
            <person name="Spatafora J."/>
            <person name="Crous P."/>
            <person name="Grigoriev I."/>
        </authorList>
    </citation>
    <scope>NUCLEOTIDE SEQUENCE</scope>
    <source>
        <strain evidence="1">CBS 107.79</strain>
    </source>
</reference>
<gene>
    <name evidence="1" type="ORF">BU23DRAFT_563380</name>
</gene>
<dbReference type="OrthoDB" id="3753531at2759"/>
<protein>
    <submittedName>
        <fullName evidence="1">Uncharacterized protein</fullName>
    </submittedName>
</protein>
<keyword evidence="2" id="KW-1185">Reference proteome</keyword>
<accession>A0A6A5VRF0</accession>
<proteinExistence type="predicted"/>
<dbReference type="EMBL" id="ML976658">
    <property type="protein sequence ID" value="KAF1979150.1"/>
    <property type="molecule type" value="Genomic_DNA"/>
</dbReference>